<proteinExistence type="predicted"/>
<gene>
    <name evidence="1" type="ORF">ACFSCS_08950</name>
</gene>
<comment type="caution">
    <text evidence="1">The sequence shown here is derived from an EMBL/GenBank/DDBJ whole genome shotgun (WGS) entry which is preliminary data.</text>
</comment>
<evidence type="ECO:0000313" key="2">
    <source>
        <dbReference type="Proteomes" id="UP001597326"/>
    </source>
</evidence>
<reference evidence="2" key="1">
    <citation type="journal article" date="2019" name="Int. J. Syst. Evol. Microbiol.">
        <title>The Global Catalogue of Microorganisms (GCM) 10K type strain sequencing project: providing services to taxonomists for standard genome sequencing and annotation.</title>
        <authorList>
            <consortium name="The Broad Institute Genomics Platform"/>
            <consortium name="The Broad Institute Genome Sequencing Center for Infectious Disease"/>
            <person name="Wu L."/>
            <person name="Ma J."/>
        </authorList>
    </citation>
    <scope>NUCLEOTIDE SEQUENCE [LARGE SCALE GENOMIC DNA]</scope>
    <source>
        <strain evidence="2">CAIM 431</strain>
    </source>
</reference>
<evidence type="ECO:0000313" key="1">
    <source>
        <dbReference type="EMBL" id="MFD1890307.1"/>
    </source>
</evidence>
<dbReference type="RefSeq" id="WP_343873323.1">
    <property type="nucleotide sequence ID" value="NZ_BAAAIX010000015.1"/>
</dbReference>
<dbReference type="EMBL" id="JBHUFZ010000018">
    <property type="protein sequence ID" value="MFD1890307.1"/>
    <property type="molecule type" value="Genomic_DNA"/>
</dbReference>
<sequence length="184" mass="20807">MLSSFLHEAELGPVIDPTICEAVLKRSRGMKGDISIISFHPAPGVPLTRAYTVGGQVVSIRQRASRDEWLVRACRRAIAPQMKLYKSAIFELGQNYSAISGETLPWYEADVDHYPASFHDLLQEWKALVEQDCQARGQRVWYDPAQFAAWHLARVTELNGLRLVSTEENQELARLAREQRKTAA</sequence>
<organism evidence="1 2">
    <name type="scientific">Luteococcus peritonei</name>
    <dbReference type="NCBI Taxonomy" id="88874"/>
    <lineage>
        <taxon>Bacteria</taxon>
        <taxon>Bacillati</taxon>
        <taxon>Actinomycetota</taxon>
        <taxon>Actinomycetes</taxon>
        <taxon>Propionibacteriales</taxon>
        <taxon>Propionibacteriaceae</taxon>
        <taxon>Luteococcus</taxon>
    </lineage>
</organism>
<name>A0ABW4RVE2_9ACTN</name>
<protein>
    <submittedName>
        <fullName evidence="1">Uncharacterized protein</fullName>
    </submittedName>
</protein>
<dbReference type="Proteomes" id="UP001597326">
    <property type="component" value="Unassembled WGS sequence"/>
</dbReference>
<keyword evidence="2" id="KW-1185">Reference proteome</keyword>
<accession>A0ABW4RVE2</accession>